<comment type="caution">
    <text evidence="1">The sequence shown here is derived from an EMBL/GenBank/DDBJ whole genome shotgun (WGS) entry which is preliminary data.</text>
</comment>
<dbReference type="InterPro" id="IPR038607">
    <property type="entry name" value="PhoD-like_sf"/>
</dbReference>
<name>A0ABV5ZP51_9PSEU</name>
<evidence type="ECO:0000313" key="2">
    <source>
        <dbReference type="Proteomes" id="UP001589693"/>
    </source>
</evidence>
<dbReference type="Proteomes" id="UP001589693">
    <property type="component" value="Unassembled WGS sequence"/>
</dbReference>
<protein>
    <recommendedName>
        <fullName evidence="3">PhoD-like phosphatase metallophosphatase domain-containing protein</fullName>
    </recommendedName>
</protein>
<dbReference type="EMBL" id="JBHLZU010000002">
    <property type="protein sequence ID" value="MFB9902666.1"/>
    <property type="molecule type" value="Genomic_DNA"/>
</dbReference>
<proteinExistence type="predicted"/>
<sequence length="89" mass="9840">MGRRDRITRGWGGCQVPNPVVLTGDVHRHRAACMKANPSLRFVSDRRGYVHATVTPEKMTARYFDPAEVTRGVARTHVVNDGRPGLVTG</sequence>
<accession>A0ABV5ZP51</accession>
<dbReference type="RefSeq" id="WP_377849741.1">
    <property type="nucleotide sequence ID" value="NZ_JBHLZU010000002.1"/>
</dbReference>
<reference evidence="1 2" key="1">
    <citation type="submission" date="2024-09" db="EMBL/GenBank/DDBJ databases">
        <authorList>
            <person name="Sun Q."/>
            <person name="Mori K."/>
        </authorList>
    </citation>
    <scope>NUCLEOTIDE SEQUENCE [LARGE SCALE GENOMIC DNA]</scope>
    <source>
        <strain evidence="1 2">TBRC 7907</strain>
    </source>
</reference>
<dbReference type="Gene3D" id="3.60.21.70">
    <property type="entry name" value="PhoD-like phosphatase"/>
    <property type="match status" value="1"/>
</dbReference>
<evidence type="ECO:0000313" key="1">
    <source>
        <dbReference type="EMBL" id="MFB9902666.1"/>
    </source>
</evidence>
<evidence type="ECO:0008006" key="3">
    <source>
        <dbReference type="Google" id="ProtNLM"/>
    </source>
</evidence>
<organism evidence="1 2">
    <name type="scientific">Allokutzneria oryzae</name>
    <dbReference type="NCBI Taxonomy" id="1378989"/>
    <lineage>
        <taxon>Bacteria</taxon>
        <taxon>Bacillati</taxon>
        <taxon>Actinomycetota</taxon>
        <taxon>Actinomycetes</taxon>
        <taxon>Pseudonocardiales</taxon>
        <taxon>Pseudonocardiaceae</taxon>
        <taxon>Allokutzneria</taxon>
    </lineage>
</organism>
<keyword evidence="2" id="KW-1185">Reference proteome</keyword>
<gene>
    <name evidence="1" type="ORF">ACFFQA_01815</name>
</gene>